<proteinExistence type="inferred from homology"/>
<evidence type="ECO:0000256" key="3">
    <source>
        <dbReference type="ARBA" id="ARBA00022448"/>
    </source>
</evidence>
<evidence type="ECO:0000256" key="8">
    <source>
        <dbReference type="ARBA" id="ARBA00023128"/>
    </source>
</evidence>
<evidence type="ECO:0000256" key="2">
    <source>
        <dbReference type="ARBA" id="ARBA00007333"/>
    </source>
</evidence>
<evidence type="ECO:0000313" key="13">
    <source>
        <dbReference type="Proteomes" id="UP000019473"/>
    </source>
</evidence>
<keyword evidence="7 11" id="KW-0406">Ion transport</keyword>
<comment type="subcellular location">
    <subcellularLocation>
        <location evidence="1 11">Mitochondrion inner membrane</location>
    </subcellularLocation>
</comment>
<name>W9VLQ2_9EURO</name>
<dbReference type="GeneID" id="19181352"/>
<evidence type="ECO:0000256" key="5">
    <source>
        <dbReference type="ARBA" id="ARBA00022781"/>
    </source>
</evidence>
<evidence type="ECO:0000256" key="7">
    <source>
        <dbReference type="ARBA" id="ARBA00023065"/>
    </source>
</evidence>
<dbReference type="OrthoDB" id="2125027at2759"/>
<dbReference type="eggNOG" id="ENOG502SDS3">
    <property type="taxonomic scope" value="Eukaryota"/>
</dbReference>
<dbReference type="GO" id="GO:0015986">
    <property type="term" value="P:proton motive force-driven ATP synthesis"/>
    <property type="evidence" value="ECO:0007669"/>
    <property type="project" value="InterPro"/>
</dbReference>
<accession>W9VLQ2</accession>
<protein>
    <recommendedName>
        <fullName evidence="11">ATP synthase F(0) complex subunit e, mitochondrial</fullName>
    </recommendedName>
</protein>
<keyword evidence="9" id="KW-0472">Membrane</keyword>
<dbReference type="RefSeq" id="XP_007758967.1">
    <property type="nucleotide sequence ID" value="XM_007760777.1"/>
</dbReference>
<keyword evidence="10 11" id="KW-0066">ATP synthesis</keyword>
<dbReference type="VEuPathDB" id="FungiDB:A1O7_06776"/>
<dbReference type="Proteomes" id="UP000019473">
    <property type="component" value="Unassembled WGS sequence"/>
</dbReference>
<dbReference type="GO" id="GO:0005743">
    <property type="term" value="C:mitochondrial inner membrane"/>
    <property type="evidence" value="ECO:0007669"/>
    <property type="project" value="UniProtKB-SubCell"/>
</dbReference>
<sequence length="106" mass="11913">MEYPNSRNGPIDELGSDFLQVLRWSALAAGIFYGFTHQRTIYARNVAAHQKAEYDHKAELISKAKAEWAKKNLPPQSKTASGDVITDPNDKNFDLEAYLTKLQAES</sequence>
<comment type="subunit">
    <text evidence="11">F-type ATPases have 2 components, CF(1) - the catalytic core - and CF(0) - the membrane proton channel. CF(1) and CF(0) have multiple subunits.</text>
</comment>
<comment type="similarity">
    <text evidence="2 11">Belongs to the ATPase e subunit family.</text>
</comment>
<evidence type="ECO:0000256" key="9">
    <source>
        <dbReference type="ARBA" id="ARBA00023136"/>
    </source>
</evidence>
<comment type="function">
    <text evidence="11">Subunit e, of the mitochondrial membrane ATP synthase complex (F(1)F(0) ATP synthase or Complex V) that produces ATP from ADP in the presence of a proton gradient across the membrane which is generated by electron transport complexes of the respiratory chain. ATP synthase complex consist of a soluble F(1) head domain - the catalytic core - and a membrane F(1) domain - the membrane proton channel. These two domains are linked by a central stalk rotating inside the F(1) region and a stationary peripheral stalk. During catalysis, ATP synthesis in the catalytic domain of F(1) is coupled via a rotary mechanism of the central stalk subunits to proton translocation. In vivo, can only synthesize ATP although its ATP hydrolase activity can be activated artificially in vitro. Part of the complex F(0) domain.</text>
</comment>
<dbReference type="GO" id="GO:0045259">
    <property type="term" value="C:proton-transporting ATP synthase complex"/>
    <property type="evidence" value="ECO:0007669"/>
    <property type="project" value="UniProtKB-UniRule"/>
</dbReference>
<evidence type="ECO:0000313" key="12">
    <source>
        <dbReference type="EMBL" id="EXJ56433.1"/>
    </source>
</evidence>
<evidence type="ECO:0000256" key="11">
    <source>
        <dbReference type="RuleBase" id="RU367005"/>
    </source>
</evidence>
<gene>
    <name evidence="12" type="ORF">A1O7_06776</name>
</gene>
<organism evidence="12 13">
    <name type="scientific">Cladophialophora yegresii CBS 114405</name>
    <dbReference type="NCBI Taxonomy" id="1182544"/>
    <lineage>
        <taxon>Eukaryota</taxon>
        <taxon>Fungi</taxon>
        <taxon>Dikarya</taxon>
        <taxon>Ascomycota</taxon>
        <taxon>Pezizomycotina</taxon>
        <taxon>Eurotiomycetes</taxon>
        <taxon>Chaetothyriomycetidae</taxon>
        <taxon>Chaetothyriales</taxon>
        <taxon>Herpotrichiellaceae</taxon>
        <taxon>Cladophialophora</taxon>
    </lineage>
</organism>
<evidence type="ECO:0000256" key="6">
    <source>
        <dbReference type="ARBA" id="ARBA00022792"/>
    </source>
</evidence>
<keyword evidence="8 11" id="KW-0496">Mitochondrion</keyword>
<keyword evidence="13" id="KW-1185">Reference proteome</keyword>
<dbReference type="InterPro" id="IPR008386">
    <property type="entry name" value="ATP_synth_F0_esu_mt"/>
</dbReference>
<keyword evidence="3 11" id="KW-0813">Transport</keyword>
<keyword evidence="4 11" id="KW-0138">CF(0)</keyword>
<evidence type="ECO:0000256" key="1">
    <source>
        <dbReference type="ARBA" id="ARBA00004273"/>
    </source>
</evidence>
<dbReference type="HOGENOM" id="CLU_159435_2_0_1"/>
<keyword evidence="5 11" id="KW-0375">Hydrogen ion transport</keyword>
<dbReference type="Pfam" id="PF05680">
    <property type="entry name" value="ATP-synt_E"/>
    <property type="match status" value="1"/>
</dbReference>
<keyword evidence="6 11" id="KW-0999">Mitochondrion inner membrane</keyword>
<dbReference type="GO" id="GO:0015078">
    <property type="term" value="F:proton transmembrane transporter activity"/>
    <property type="evidence" value="ECO:0007669"/>
    <property type="project" value="InterPro"/>
</dbReference>
<evidence type="ECO:0000256" key="4">
    <source>
        <dbReference type="ARBA" id="ARBA00022547"/>
    </source>
</evidence>
<comment type="caution">
    <text evidence="12">The sequence shown here is derived from an EMBL/GenBank/DDBJ whole genome shotgun (WGS) entry which is preliminary data.</text>
</comment>
<dbReference type="AlphaFoldDB" id="W9VLQ2"/>
<dbReference type="EMBL" id="AMGW01000005">
    <property type="protein sequence ID" value="EXJ56433.1"/>
    <property type="molecule type" value="Genomic_DNA"/>
</dbReference>
<reference evidence="12 13" key="1">
    <citation type="submission" date="2013-03" db="EMBL/GenBank/DDBJ databases">
        <title>The Genome Sequence of Cladophialophora yegresii CBS 114405.</title>
        <authorList>
            <consortium name="The Broad Institute Genomics Platform"/>
            <person name="Cuomo C."/>
            <person name="de Hoog S."/>
            <person name="Gorbushina A."/>
            <person name="Walker B."/>
            <person name="Young S.K."/>
            <person name="Zeng Q."/>
            <person name="Gargeya S."/>
            <person name="Fitzgerald M."/>
            <person name="Haas B."/>
            <person name="Abouelleil A."/>
            <person name="Allen A.W."/>
            <person name="Alvarado L."/>
            <person name="Arachchi H.M."/>
            <person name="Berlin A.M."/>
            <person name="Chapman S.B."/>
            <person name="Gainer-Dewar J."/>
            <person name="Goldberg J."/>
            <person name="Griggs A."/>
            <person name="Gujja S."/>
            <person name="Hansen M."/>
            <person name="Howarth C."/>
            <person name="Imamovic A."/>
            <person name="Ireland A."/>
            <person name="Larimer J."/>
            <person name="McCowan C."/>
            <person name="Murphy C."/>
            <person name="Pearson M."/>
            <person name="Poon T.W."/>
            <person name="Priest M."/>
            <person name="Roberts A."/>
            <person name="Saif S."/>
            <person name="Shea T."/>
            <person name="Sisk P."/>
            <person name="Sykes S."/>
            <person name="Wortman J."/>
            <person name="Nusbaum C."/>
            <person name="Birren B."/>
        </authorList>
    </citation>
    <scope>NUCLEOTIDE SEQUENCE [LARGE SCALE GENOMIC DNA]</scope>
    <source>
        <strain evidence="12 13">CBS 114405</strain>
    </source>
</reference>
<evidence type="ECO:0000256" key="10">
    <source>
        <dbReference type="ARBA" id="ARBA00023310"/>
    </source>
</evidence>
<dbReference type="STRING" id="1182544.W9VLQ2"/>